<evidence type="ECO:0000313" key="2">
    <source>
        <dbReference type="Proteomes" id="UP001305414"/>
    </source>
</evidence>
<protein>
    <submittedName>
        <fullName evidence="1">Uncharacterized protein</fullName>
    </submittedName>
</protein>
<keyword evidence="2" id="KW-1185">Reference proteome</keyword>
<proteinExistence type="predicted"/>
<dbReference type="Proteomes" id="UP001305414">
    <property type="component" value="Unassembled WGS sequence"/>
</dbReference>
<sequence>MRPAPQNDHPSMLFIHALQQEQREQEMREMVRLKRHIEAVPSHGMRSILLPRSIQNERPNTRYLAGLDALVDILSGLARARQTRQVQRHEIVGVTSSSGLLQHALHRGRTLWVADCV</sequence>
<evidence type="ECO:0000313" key="1">
    <source>
        <dbReference type="EMBL" id="KAK5635101.1"/>
    </source>
</evidence>
<dbReference type="EMBL" id="JAWHQM010000048">
    <property type="protein sequence ID" value="KAK5635101.1"/>
    <property type="molecule type" value="Genomic_DNA"/>
</dbReference>
<gene>
    <name evidence="1" type="ORF">RRF57_010812</name>
</gene>
<dbReference type="AlphaFoldDB" id="A0AAN7UXM9"/>
<comment type="caution">
    <text evidence="1">The sequence shown here is derived from an EMBL/GenBank/DDBJ whole genome shotgun (WGS) entry which is preliminary data.</text>
</comment>
<reference evidence="1 2" key="1">
    <citation type="submission" date="2023-10" db="EMBL/GenBank/DDBJ databases">
        <title>Draft genome sequence of Xylaria bambusicola isolate GMP-LS, the root and basal stem rot pathogen of sugarcane in Indonesia.</title>
        <authorList>
            <person name="Selvaraj P."/>
            <person name="Muralishankar V."/>
            <person name="Muruganantham S."/>
            <person name="Sp S."/>
            <person name="Haryani S."/>
            <person name="Lau K.J.X."/>
            <person name="Naqvi N.I."/>
        </authorList>
    </citation>
    <scope>NUCLEOTIDE SEQUENCE [LARGE SCALE GENOMIC DNA]</scope>
    <source>
        <strain evidence="1">GMP-LS</strain>
    </source>
</reference>
<name>A0AAN7UXM9_9PEZI</name>
<organism evidence="1 2">
    <name type="scientific">Xylaria bambusicola</name>
    <dbReference type="NCBI Taxonomy" id="326684"/>
    <lineage>
        <taxon>Eukaryota</taxon>
        <taxon>Fungi</taxon>
        <taxon>Dikarya</taxon>
        <taxon>Ascomycota</taxon>
        <taxon>Pezizomycotina</taxon>
        <taxon>Sordariomycetes</taxon>
        <taxon>Xylariomycetidae</taxon>
        <taxon>Xylariales</taxon>
        <taxon>Xylariaceae</taxon>
        <taxon>Xylaria</taxon>
    </lineage>
</organism>
<accession>A0AAN7UXM9</accession>